<evidence type="ECO:0000313" key="1">
    <source>
        <dbReference type="EMBL" id="KOS41292.1"/>
    </source>
</evidence>
<name>A0A0M9WE22_9EURO</name>
<dbReference type="AlphaFoldDB" id="A0A0M9WE22"/>
<accession>A0A0M9WE22</accession>
<keyword evidence="2" id="KW-1185">Reference proteome</keyword>
<dbReference type="Proteomes" id="UP000037696">
    <property type="component" value="Unassembled WGS sequence"/>
</dbReference>
<organism evidence="1 2">
    <name type="scientific">Penicillium nordicum</name>
    <dbReference type="NCBI Taxonomy" id="229535"/>
    <lineage>
        <taxon>Eukaryota</taxon>
        <taxon>Fungi</taxon>
        <taxon>Dikarya</taxon>
        <taxon>Ascomycota</taxon>
        <taxon>Pezizomycotina</taxon>
        <taxon>Eurotiomycetes</taxon>
        <taxon>Eurotiomycetidae</taxon>
        <taxon>Eurotiales</taxon>
        <taxon>Aspergillaceae</taxon>
        <taxon>Penicillium</taxon>
    </lineage>
</organism>
<proteinExistence type="predicted"/>
<gene>
    <name evidence="1" type="ORF">ACN38_g7847</name>
</gene>
<evidence type="ECO:0000313" key="2">
    <source>
        <dbReference type="Proteomes" id="UP000037696"/>
    </source>
</evidence>
<reference evidence="1 2" key="1">
    <citation type="submission" date="2015-08" db="EMBL/GenBank/DDBJ databases">
        <title>Genome sequencing of Penicillium nordicum.</title>
        <authorList>
            <person name="Nguyen H.D."/>
            <person name="Seifert K.A."/>
        </authorList>
    </citation>
    <scope>NUCLEOTIDE SEQUENCE [LARGE SCALE GENOMIC DNA]</scope>
    <source>
        <strain evidence="1 2">DAOMC 185683</strain>
    </source>
</reference>
<protein>
    <submittedName>
        <fullName evidence="1">Uncharacterized protein</fullName>
    </submittedName>
</protein>
<dbReference type="STRING" id="229535.A0A0M9WE22"/>
<dbReference type="OrthoDB" id="2103397at2759"/>
<sequence>MAGSLELPKRPEPLAVTSLSLPEIQKILGLTMVVDKEFESVMPMPVPQDLKFWLEKADRVHSAHAAICANEARIRYKLNLLLV</sequence>
<dbReference type="EMBL" id="LHQQ01000136">
    <property type="protein sequence ID" value="KOS41292.1"/>
    <property type="molecule type" value="Genomic_DNA"/>
</dbReference>
<comment type="caution">
    <text evidence="1">The sequence shown here is derived from an EMBL/GenBank/DDBJ whole genome shotgun (WGS) entry which is preliminary data.</text>
</comment>